<keyword evidence="1" id="KW-0732">Signal</keyword>
<dbReference type="Proteomes" id="UP000735592">
    <property type="component" value="Unassembled WGS sequence"/>
</dbReference>
<gene>
    <name evidence="2" type="ORF">GM655_18175</name>
</gene>
<proteinExistence type="predicted"/>
<evidence type="ECO:0000313" key="2">
    <source>
        <dbReference type="EMBL" id="MTW34736.1"/>
    </source>
</evidence>
<accession>A0ABW9SRF3</accession>
<feature type="chain" id="PRO_5047385866" evidence="1">
    <location>
        <begin position="27"/>
        <end position="235"/>
    </location>
</feature>
<keyword evidence="3" id="KW-1185">Reference proteome</keyword>
<feature type="signal peptide" evidence="1">
    <location>
        <begin position="1"/>
        <end position="26"/>
    </location>
</feature>
<dbReference type="EMBL" id="WNKW01000005">
    <property type="protein sequence ID" value="MTW34736.1"/>
    <property type="molecule type" value="Genomic_DNA"/>
</dbReference>
<sequence length="235" mass="26948">MKNNDFFIIAGFLGLALLFTTFPVSAQSNNCESLKNKTSRLQCYDQKAKQESLEKSKKLEEDQLIEKRVNDDRVRIEKERTEEKNKQAIADANNTVKSLRRLAIKIESGISYSDYKASFIESKIDVTNFIEGPSTKALPQVALHILDASKHYEIGLKFWGTKFQNSPNETKASISLKLRDVVLNEALSDWIRNYYPNMRRVDSNVSPDHLDYSKVIQHIFLKAAEETNQAQELLK</sequence>
<name>A0ABW9SRF3_9BURK</name>
<organism evidence="2 3">
    <name type="scientific">Pseudoduganella danionis</name>
    <dbReference type="NCBI Taxonomy" id="1890295"/>
    <lineage>
        <taxon>Bacteria</taxon>
        <taxon>Pseudomonadati</taxon>
        <taxon>Pseudomonadota</taxon>
        <taxon>Betaproteobacteria</taxon>
        <taxon>Burkholderiales</taxon>
        <taxon>Oxalobacteraceae</taxon>
        <taxon>Telluria group</taxon>
        <taxon>Pseudoduganella</taxon>
    </lineage>
</organism>
<comment type="caution">
    <text evidence="2">The sequence shown here is derived from an EMBL/GenBank/DDBJ whole genome shotgun (WGS) entry which is preliminary data.</text>
</comment>
<protein>
    <submittedName>
        <fullName evidence="2">Uncharacterized protein</fullName>
    </submittedName>
</protein>
<evidence type="ECO:0000313" key="3">
    <source>
        <dbReference type="Proteomes" id="UP000735592"/>
    </source>
</evidence>
<reference evidence="2 3" key="1">
    <citation type="submission" date="2019-11" db="EMBL/GenBank/DDBJ databases">
        <title>Type strains purchased from KCTC, JCM and DSMZ.</title>
        <authorList>
            <person name="Lu H."/>
        </authorList>
    </citation>
    <scope>NUCLEOTIDE SEQUENCE [LARGE SCALE GENOMIC DNA]</scope>
    <source>
        <strain evidence="2 3">DSM 103461</strain>
    </source>
</reference>
<evidence type="ECO:0000256" key="1">
    <source>
        <dbReference type="SAM" id="SignalP"/>
    </source>
</evidence>
<dbReference type="RefSeq" id="WP_155436090.1">
    <property type="nucleotide sequence ID" value="NZ_JBHLXK010000006.1"/>
</dbReference>